<accession>A0A1Z4LIT0</accession>
<evidence type="ECO:0000313" key="4">
    <source>
        <dbReference type="Proteomes" id="UP000218418"/>
    </source>
</evidence>
<evidence type="ECO:0000256" key="1">
    <source>
        <dbReference type="ARBA" id="ARBA00007637"/>
    </source>
</evidence>
<evidence type="ECO:0000313" key="3">
    <source>
        <dbReference type="EMBL" id="BAY80998.1"/>
    </source>
</evidence>
<dbReference type="OrthoDB" id="9811743at2"/>
<feature type="domain" description="NAD-dependent epimerase/dehydratase" evidence="2">
    <location>
        <begin position="177"/>
        <end position="290"/>
    </location>
</feature>
<name>A0A1Z4LIT0_9CYAN</name>
<proteinExistence type="inferred from homology"/>
<keyword evidence="4" id="KW-1185">Reference proteome</keyword>
<comment type="similarity">
    <text evidence="1">Belongs to the NAD(P)-dependent epimerase/dehydratase family.</text>
</comment>
<gene>
    <name evidence="3" type="ORF">NIES267_04630</name>
</gene>
<dbReference type="Proteomes" id="UP000218418">
    <property type="component" value="Chromosome"/>
</dbReference>
<evidence type="ECO:0000259" key="2">
    <source>
        <dbReference type="Pfam" id="PF01370"/>
    </source>
</evidence>
<dbReference type="Pfam" id="PF01370">
    <property type="entry name" value="Epimerase"/>
    <property type="match status" value="2"/>
</dbReference>
<feature type="domain" description="NAD-dependent epimerase/dehydratase" evidence="2">
    <location>
        <begin position="11"/>
        <end position="147"/>
    </location>
</feature>
<dbReference type="InterPro" id="IPR001509">
    <property type="entry name" value="Epimerase_deHydtase"/>
</dbReference>
<dbReference type="AlphaFoldDB" id="A0A1Z4LIT0"/>
<dbReference type="EMBL" id="AP018227">
    <property type="protein sequence ID" value="BAY80998.1"/>
    <property type="molecule type" value="Genomic_DNA"/>
</dbReference>
<dbReference type="SUPFAM" id="SSF51735">
    <property type="entry name" value="NAD(P)-binding Rossmann-fold domains"/>
    <property type="match status" value="1"/>
</dbReference>
<dbReference type="Gene3D" id="3.40.50.720">
    <property type="entry name" value="NAD(P)-binding Rossmann-like Domain"/>
    <property type="match status" value="1"/>
</dbReference>
<reference evidence="3 4" key="1">
    <citation type="submission" date="2017-06" db="EMBL/GenBank/DDBJ databases">
        <title>Genome sequencing of cyanobaciteial culture collection at National Institute for Environmental Studies (NIES).</title>
        <authorList>
            <person name="Hirose Y."/>
            <person name="Shimura Y."/>
            <person name="Fujisawa T."/>
            <person name="Nakamura Y."/>
            <person name="Kawachi M."/>
        </authorList>
    </citation>
    <scope>NUCLEOTIDE SEQUENCE [LARGE SCALE GENOMIC DNA]</scope>
    <source>
        <strain evidence="3 4">NIES-267</strain>
    </source>
</reference>
<dbReference type="PANTHER" id="PTHR43000">
    <property type="entry name" value="DTDP-D-GLUCOSE 4,6-DEHYDRATASE-RELATED"/>
    <property type="match status" value="1"/>
</dbReference>
<dbReference type="InterPro" id="IPR036291">
    <property type="entry name" value="NAD(P)-bd_dom_sf"/>
</dbReference>
<organism evidence="3 4">
    <name type="scientific">Calothrix parasitica NIES-267</name>
    <dbReference type="NCBI Taxonomy" id="1973488"/>
    <lineage>
        <taxon>Bacteria</taxon>
        <taxon>Bacillati</taxon>
        <taxon>Cyanobacteriota</taxon>
        <taxon>Cyanophyceae</taxon>
        <taxon>Nostocales</taxon>
        <taxon>Calotrichaceae</taxon>
        <taxon>Calothrix</taxon>
    </lineage>
</organism>
<protein>
    <submittedName>
        <fullName evidence="3">Putative sugar nucleotide epimerase/dehydratase</fullName>
    </submittedName>
</protein>
<sequence>MSNIHRYQRFLITGGAGFIGRKLALQLAKNLENRIWVIDNLSPQIHGEDIQEPIFPSNITFVRGDIKNRSLVEKIIQDAQPEVIVHMAAETGTGQSMYEITRYCDVNILGTSILLETINKYGINFKRFVLPSSRAIYGEGAYRECKTNKLIVPPGRTNEAMRLGQFIPTSSNGNQLEPIPTLEDISPAPSSIYASTKLMQEYLVTQAAANASWEVTILRFQNVYGPGQSLNNPYTGVLSIFSSQILQNKKLNIYEDGNIVRDFVFIDDVVRAVELATQASLPHGTTINVGSGQATTILEAAKTLLNLYEKSEDNYQITGDYRAGDIRHAVADISRANELLNWQPKVSLKQGLLELSFWCKKNLA</sequence>